<dbReference type="AlphaFoldDB" id="A0A9N7YXQ2"/>
<organism evidence="2 3">
    <name type="scientific">Pleuronectes platessa</name>
    <name type="common">European plaice</name>
    <dbReference type="NCBI Taxonomy" id="8262"/>
    <lineage>
        <taxon>Eukaryota</taxon>
        <taxon>Metazoa</taxon>
        <taxon>Chordata</taxon>
        <taxon>Craniata</taxon>
        <taxon>Vertebrata</taxon>
        <taxon>Euteleostomi</taxon>
        <taxon>Actinopterygii</taxon>
        <taxon>Neopterygii</taxon>
        <taxon>Teleostei</taxon>
        <taxon>Neoteleostei</taxon>
        <taxon>Acanthomorphata</taxon>
        <taxon>Carangaria</taxon>
        <taxon>Pleuronectiformes</taxon>
        <taxon>Pleuronectoidei</taxon>
        <taxon>Pleuronectidae</taxon>
        <taxon>Pleuronectes</taxon>
    </lineage>
</organism>
<name>A0A9N7YXQ2_PLEPL</name>
<feature type="region of interest" description="Disordered" evidence="1">
    <location>
        <begin position="223"/>
        <end position="263"/>
    </location>
</feature>
<comment type="caution">
    <text evidence="2">The sequence shown here is derived from an EMBL/GenBank/DDBJ whole genome shotgun (WGS) entry which is preliminary data.</text>
</comment>
<evidence type="ECO:0000256" key="1">
    <source>
        <dbReference type="SAM" id="MobiDB-lite"/>
    </source>
</evidence>
<accession>A0A9N7YXQ2</accession>
<evidence type="ECO:0000313" key="3">
    <source>
        <dbReference type="Proteomes" id="UP001153269"/>
    </source>
</evidence>
<keyword evidence="3" id="KW-1185">Reference proteome</keyword>
<proteinExistence type="predicted"/>
<dbReference type="EMBL" id="CADEAL010003190">
    <property type="protein sequence ID" value="CAB1443788.1"/>
    <property type="molecule type" value="Genomic_DNA"/>
</dbReference>
<protein>
    <submittedName>
        <fullName evidence="2">Uncharacterized protein</fullName>
    </submittedName>
</protein>
<sequence>MQIKHGQELLAIMIDGGKADHKATNPSSNCNSCSAAHCTCRKPTRQSRIQIHRVHNYGGATAGSARRPVAFFVGLRETGHVDHILHKIRSLIQREDQRRARPGEVPPYLLFDRRQEVGGGRGAGVRREAAVARPLSDRHGPFPLHVPLLHRLHLFPPATVRGRLAAEAPSLTLQKDYKRVCMPPALNALPSTSRFILSITFTASITCHTQQAACQSVKRAHRSLSRRPAAKDEVTPRLTGLESGTRTEASRAREKKRAARDSPARCCCQKQATAGSIRPVTHPSSDPRAAVTAATLPTRRINKNKQHKQPRARPRTPRAAAYIAPVCLFSSCACGGGGGEFNAPIYPWRPLGTRPHLSSPPSLPPVNQHAQPRLPFSSVTSPCGCGLNRSSADAPLHAVAAGRDAARLAAPRAQELLLERMQPAAAAGRACLRVRVIYTAKEPD</sequence>
<evidence type="ECO:0000313" key="2">
    <source>
        <dbReference type="EMBL" id="CAB1443788.1"/>
    </source>
</evidence>
<reference evidence="2" key="1">
    <citation type="submission" date="2020-03" db="EMBL/GenBank/DDBJ databases">
        <authorList>
            <person name="Weist P."/>
        </authorList>
    </citation>
    <scope>NUCLEOTIDE SEQUENCE</scope>
</reference>
<dbReference type="Proteomes" id="UP001153269">
    <property type="component" value="Unassembled WGS sequence"/>
</dbReference>
<gene>
    <name evidence="2" type="ORF">PLEPLA_LOCUS31504</name>
</gene>